<gene>
    <name evidence="1" type="ORF">F5144DRAFT_593669</name>
</gene>
<sequence length="481" mass="51813">MSPLETPVFPSKGVHTDTSPLSLQDYAVTSNGFLPEEPPLRRLPDPYYAPWESLVETLSTSIAEQTLRQQVDQLPVLSTDRLTTEPEWRRACVVLAFLTHGYIWGGETAAEILPPPLTTPLLTITTHLGMPPVATYACVNLWNFHQQHPLNTTSPASPASPSPPSAPTNLDALTALHTFTGTPDESWFYMVSVAMEARGAYLVPAMLRTLEAATSARVGKCGAEVVADGLGELAAGIGELGGLLDRMDERCDPMVFYHRIRPFLAGSKNMAAAGLPRGVFYDGGEGVGEWRQLRGGSNGQSSLVQFLDVVLGVEHKAMGNSSPDSVASSAKVGGESFHQEVRRYMPEPHRRFLEDVAVRYPGGMRKAVGDLVADGTGGSKEELMAVREAFEGATRALAEFRNKHLQMVTRYIIIPSRQPNPNQGVNLATASSRLTGTGAPEGRRPAPTAGGELTGTGGTALLPFLKQSRDETFQAGQLRVR</sequence>
<comment type="caution">
    <text evidence="1">The sequence shown here is derived from an EMBL/GenBank/DDBJ whole genome shotgun (WGS) entry which is preliminary data.</text>
</comment>
<organism evidence="1 2">
    <name type="scientific">Chaetomium tenue</name>
    <dbReference type="NCBI Taxonomy" id="1854479"/>
    <lineage>
        <taxon>Eukaryota</taxon>
        <taxon>Fungi</taxon>
        <taxon>Dikarya</taxon>
        <taxon>Ascomycota</taxon>
        <taxon>Pezizomycotina</taxon>
        <taxon>Sordariomycetes</taxon>
        <taxon>Sordariomycetidae</taxon>
        <taxon>Sordariales</taxon>
        <taxon>Chaetomiaceae</taxon>
        <taxon>Chaetomium</taxon>
    </lineage>
</organism>
<evidence type="ECO:0000313" key="1">
    <source>
        <dbReference type="EMBL" id="KAH6627447.1"/>
    </source>
</evidence>
<protein>
    <submittedName>
        <fullName evidence="1">Indoleamine 2,3-dioxygenase</fullName>
    </submittedName>
</protein>
<reference evidence="1 2" key="1">
    <citation type="journal article" date="2021" name="Nat. Commun.">
        <title>Genetic determinants of endophytism in the Arabidopsis root mycobiome.</title>
        <authorList>
            <person name="Mesny F."/>
            <person name="Miyauchi S."/>
            <person name="Thiergart T."/>
            <person name="Pickel B."/>
            <person name="Atanasova L."/>
            <person name="Karlsson M."/>
            <person name="Huettel B."/>
            <person name="Barry K.W."/>
            <person name="Haridas S."/>
            <person name="Chen C."/>
            <person name="Bauer D."/>
            <person name="Andreopoulos W."/>
            <person name="Pangilinan J."/>
            <person name="LaButti K."/>
            <person name="Riley R."/>
            <person name="Lipzen A."/>
            <person name="Clum A."/>
            <person name="Drula E."/>
            <person name="Henrissat B."/>
            <person name="Kohler A."/>
            <person name="Grigoriev I.V."/>
            <person name="Martin F.M."/>
            <person name="Hacquard S."/>
        </authorList>
    </citation>
    <scope>NUCLEOTIDE SEQUENCE [LARGE SCALE GENOMIC DNA]</scope>
    <source>
        <strain evidence="1 2">MPI-SDFR-AT-0079</strain>
    </source>
</reference>
<proteinExistence type="predicted"/>
<accession>A0ACB7P0K5</accession>
<dbReference type="Proteomes" id="UP000724584">
    <property type="component" value="Unassembled WGS sequence"/>
</dbReference>
<keyword evidence="2" id="KW-1185">Reference proteome</keyword>
<dbReference type="EMBL" id="JAGIZQ010000005">
    <property type="protein sequence ID" value="KAH6627447.1"/>
    <property type="molecule type" value="Genomic_DNA"/>
</dbReference>
<name>A0ACB7P0K5_9PEZI</name>
<evidence type="ECO:0000313" key="2">
    <source>
        <dbReference type="Proteomes" id="UP000724584"/>
    </source>
</evidence>